<dbReference type="NCBIfam" id="NF001965">
    <property type="entry name" value="PRK00742.1"/>
    <property type="match status" value="1"/>
</dbReference>
<dbReference type="PANTHER" id="PTHR42872:SF3">
    <property type="entry name" value="PROTEIN-GLUTAMATE METHYLESTERASE_PROTEIN-GLUTAMINE GLUTAMINASE 1"/>
    <property type="match status" value="1"/>
</dbReference>
<evidence type="ECO:0000313" key="8">
    <source>
        <dbReference type="EMBL" id="SPF35140.1"/>
    </source>
</evidence>
<evidence type="ECO:0000256" key="5">
    <source>
        <dbReference type="PROSITE-ProRule" id="PRU00169"/>
    </source>
</evidence>
<dbReference type="SUPFAM" id="SSF52172">
    <property type="entry name" value="CheY-like"/>
    <property type="match status" value="1"/>
</dbReference>
<gene>
    <name evidence="3 8" type="primary">cheB</name>
    <name evidence="8" type="ORF">SBA1_140030</name>
</gene>
<evidence type="ECO:0000313" key="9">
    <source>
        <dbReference type="Proteomes" id="UP000238701"/>
    </source>
</evidence>
<dbReference type="EC" id="3.5.1.44" evidence="3"/>
<dbReference type="HAMAP" id="MF_00099">
    <property type="entry name" value="CheB_chemtxs"/>
    <property type="match status" value="1"/>
</dbReference>
<comment type="domain">
    <text evidence="3">Contains a C-terminal catalytic domain, and an N-terminal region which modulates catalytic activity.</text>
</comment>
<dbReference type="CDD" id="cd17541">
    <property type="entry name" value="REC_CheB-like"/>
    <property type="match status" value="1"/>
</dbReference>
<sequence length="362" mass="38359">MSCDTSTRSPIRVLVVDDSAFMRAALSRMIASETDMEVVGTASSGSEAVGKIAPLDPDVVTLDVEMPGLNGLETLRRIMAQSPRPVIMVSAVTEKDAEITFNALAAGAFDYVPKQLSSTSLDILHIQPDLIAKIRAAALSRNSHLGGVSRRKPARSILSECQNSSSTSPSIVALGTSTGGPRALQEILPLLPRDLSVPILIVQHMPPGFTAPFAQRLNSLCSVTVREAAHKDPILPGVVYIAPAGMHMTIDRPSESLSLICLDKQPENSLHMPSVDVMMKSVAKNFGNSAMGGIMTGMGSDGAQGMKAIYREGGLTVGQDEASCIVYGMPRACAELGVLNRVVPLSGIPSQILQATNYRRRA</sequence>
<evidence type="ECO:0000256" key="2">
    <source>
        <dbReference type="ARBA" id="ARBA00048267"/>
    </source>
</evidence>
<dbReference type="GO" id="GO:0008984">
    <property type="term" value="F:protein-glutamate methylesterase activity"/>
    <property type="evidence" value="ECO:0007669"/>
    <property type="project" value="UniProtKB-UniRule"/>
</dbReference>
<comment type="function">
    <text evidence="3">Involved in chemotaxis. Part of a chemotaxis signal transduction system that modulates chemotaxis in response to various stimuli. Catalyzes the demethylation of specific methylglutamate residues introduced into the chemoreceptors (methyl-accepting chemotaxis proteins or MCP) by CheR. Also mediates the irreversible deamidation of specific glutamine residues to glutamic acid.</text>
</comment>
<feature type="domain" description="Response regulatory" evidence="6">
    <location>
        <begin position="12"/>
        <end position="129"/>
    </location>
</feature>
<keyword evidence="3 4" id="KW-0145">Chemotaxis</keyword>
<dbReference type="InterPro" id="IPR000673">
    <property type="entry name" value="Sig_transdc_resp-reg_Me-estase"/>
</dbReference>
<dbReference type="PANTHER" id="PTHR42872">
    <property type="entry name" value="PROTEIN-GLUTAMATE METHYLESTERASE/PROTEIN-GLUTAMINE GLUTAMINASE"/>
    <property type="match status" value="1"/>
</dbReference>
<dbReference type="Gene3D" id="3.40.50.180">
    <property type="entry name" value="Methylesterase CheB, C-terminal domain"/>
    <property type="match status" value="1"/>
</dbReference>
<feature type="active site" evidence="3 4">
    <location>
        <position position="177"/>
    </location>
</feature>
<dbReference type="GO" id="GO:0006935">
    <property type="term" value="P:chemotaxis"/>
    <property type="evidence" value="ECO:0007669"/>
    <property type="project" value="UniProtKB-UniRule"/>
</dbReference>
<name>A0A2U3K6F8_9BACT</name>
<evidence type="ECO:0000256" key="1">
    <source>
        <dbReference type="ARBA" id="ARBA00022801"/>
    </source>
</evidence>
<dbReference type="NCBIfam" id="NF009206">
    <property type="entry name" value="PRK12555.1"/>
    <property type="match status" value="1"/>
</dbReference>
<dbReference type="SMART" id="SM00448">
    <property type="entry name" value="REC"/>
    <property type="match status" value="1"/>
</dbReference>
<feature type="active site" evidence="3 4">
    <location>
        <position position="301"/>
    </location>
</feature>
<dbReference type="InterPro" id="IPR008248">
    <property type="entry name" value="CheB-like"/>
</dbReference>
<protein>
    <recommendedName>
        <fullName evidence="3">Protein-glutamate methylesterase/protein-glutamine glutaminase</fullName>
        <ecNumber evidence="3">3.1.1.61</ecNumber>
        <ecNumber evidence="3">3.5.1.44</ecNumber>
    </recommendedName>
</protein>
<dbReference type="InterPro" id="IPR035909">
    <property type="entry name" value="CheB_C"/>
</dbReference>
<evidence type="ECO:0000256" key="4">
    <source>
        <dbReference type="PROSITE-ProRule" id="PRU00050"/>
    </source>
</evidence>
<evidence type="ECO:0000259" key="7">
    <source>
        <dbReference type="PROSITE" id="PS50122"/>
    </source>
</evidence>
<dbReference type="PIRSF" id="PIRSF000876">
    <property type="entry name" value="RR_chemtxs_CheB"/>
    <property type="match status" value="1"/>
</dbReference>
<comment type="subcellular location">
    <subcellularLocation>
        <location evidence="3">Cytoplasm</location>
    </subcellularLocation>
</comment>
<comment type="similarity">
    <text evidence="3">Belongs to the CheB family.</text>
</comment>
<keyword evidence="1 3" id="KW-0378">Hydrolase</keyword>
<dbReference type="Pfam" id="PF00072">
    <property type="entry name" value="Response_reg"/>
    <property type="match status" value="1"/>
</dbReference>
<evidence type="ECO:0000256" key="3">
    <source>
        <dbReference type="HAMAP-Rule" id="MF_00099"/>
    </source>
</evidence>
<comment type="catalytic activity">
    <reaction evidence="2 3">
        <text>[protein]-L-glutamate 5-O-methyl ester + H2O = L-glutamyl-[protein] + methanol + H(+)</text>
        <dbReference type="Rhea" id="RHEA:23236"/>
        <dbReference type="Rhea" id="RHEA-COMP:10208"/>
        <dbReference type="Rhea" id="RHEA-COMP:10311"/>
        <dbReference type="ChEBI" id="CHEBI:15377"/>
        <dbReference type="ChEBI" id="CHEBI:15378"/>
        <dbReference type="ChEBI" id="CHEBI:17790"/>
        <dbReference type="ChEBI" id="CHEBI:29973"/>
        <dbReference type="ChEBI" id="CHEBI:82795"/>
        <dbReference type="EC" id="3.1.1.61"/>
    </reaction>
</comment>
<dbReference type="SUPFAM" id="SSF52738">
    <property type="entry name" value="Methylesterase CheB, C-terminal domain"/>
    <property type="match status" value="1"/>
</dbReference>
<feature type="active site" evidence="3 4">
    <location>
        <position position="204"/>
    </location>
</feature>
<dbReference type="Pfam" id="PF01339">
    <property type="entry name" value="CheB_methylest"/>
    <property type="match status" value="1"/>
</dbReference>
<dbReference type="Gene3D" id="3.40.50.2300">
    <property type="match status" value="1"/>
</dbReference>
<dbReference type="EC" id="3.1.1.61" evidence="3"/>
<evidence type="ECO:0000259" key="6">
    <source>
        <dbReference type="PROSITE" id="PS50110"/>
    </source>
</evidence>
<dbReference type="GO" id="GO:0000156">
    <property type="term" value="F:phosphorelay response regulator activity"/>
    <property type="evidence" value="ECO:0007669"/>
    <property type="project" value="InterPro"/>
</dbReference>
<dbReference type="Proteomes" id="UP000238701">
    <property type="component" value="Unassembled WGS sequence"/>
</dbReference>
<dbReference type="InterPro" id="IPR001789">
    <property type="entry name" value="Sig_transdc_resp-reg_receiver"/>
</dbReference>
<reference evidence="9" key="1">
    <citation type="submission" date="2018-02" db="EMBL/GenBank/DDBJ databases">
        <authorList>
            <person name="Hausmann B."/>
        </authorList>
    </citation>
    <scope>NUCLEOTIDE SEQUENCE [LARGE SCALE GENOMIC DNA]</scope>
    <source>
        <strain evidence="9">Peat soil MAG SbA1</strain>
    </source>
</reference>
<comment type="catalytic activity">
    <reaction evidence="3">
        <text>L-glutaminyl-[protein] + H2O = L-glutamyl-[protein] + NH4(+)</text>
        <dbReference type="Rhea" id="RHEA:16441"/>
        <dbReference type="Rhea" id="RHEA-COMP:10207"/>
        <dbReference type="Rhea" id="RHEA-COMP:10208"/>
        <dbReference type="ChEBI" id="CHEBI:15377"/>
        <dbReference type="ChEBI" id="CHEBI:28938"/>
        <dbReference type="ChEBI" id="CHEBI:29973"/>
        <dbReference type="ChEBI" id="CHEBI:30011"/>
        <dbReference type="EC" id="3.5.1.44"/>
    </reaction>
</comment>
<dbReference type="OrthoDB" id="9793421at2"/>
<proteinExistence type="inferred from homology"/>
<dbReference type="PROSITE" id="PS50122">
    <property type="entry name" value="CHEB"/>
    <property type="match status" value="1"/>
</dbReference>
<keyword evidence="3" id="KW-0963">Cytoplasm</keyword>
<feature type="modified residue" description="4-aspartylphosphate" evidence="3 5">
    <location>
        <position position="63"/>
    </location>
</feature>
<comment type="PTM">
    <text evidence="3">Phosphorylated by CheA. Phosphorylation of the N-terminal regulatory domain activates the methylesterase activity.</text>
</comment>
<feature type="domain" description="CheB-type methylesterase" evidence="7">
    <location>
        <begin position="165"/>
        <end position="359"/>
    </location>
</feature>
<accession>A0A2U3K6F8</accession>
<dbReference type="EMBL" id="OMOD01000046">
    <property type="protein sequence ID" value="SPF35140.1"/>
    <property type="molecule type" value="Genomic_DNA"/>
</dbReference>
<dbReference type="GO" id="GO:0050568">
    <property type="term" value="F:protein-glutamine glutaminase activity"/>
    <property type="evidence" value="ECO:0007669"/>
    <property type="project" value="UniProtKB-UniRule"/>
</dbReference>
<dbReference type="GO" id="GO:0005737">
    <property type="term" value="C:cytoplasm"/>
    <property type="evidence" value="ECO:0007669"/>
    <property type="project" value="UniProtKB-SubCell"/>
</dbReference>
<keyword evidence="3 5" id="KW-0597">Phosphoprotein</keyword>
<dbReference type="CDD" id="cd16432">
    <property type="entry name" value="CheB_Rec"/>
    <property type="match status" value="1"/>
</dbReference>
<dbReference type="PROSITE" id="PS50110">
    <property type="entry name" value="RESPONSE_REGULATORY"/>
    <property type="match status" value="1"/>
</dbReference>
<dbReference type="AlphaFoldDB" id="A0A2U3K6F8"/>
<organism evidence="8 9">
    <name type="scientific">Candidatus Sulfotelmatobacter kueseliae</name>
    <dbReference type="NCBI Taxonomy" id="2042962"/>
    <lineage>
        <taxon>Bacteria</taxon>
        <taxon>Pseudomonadati</taxon>
        <taxon>Acidobacteriota</taxon>
        <taxon>Terriglobia</taxon>
        <taxon>Terriglobales</taxon>
        <taxon>Candidatus Korobacteraceae</taxon>
        <taxon>Candidatus Sulfotelmatobacter</taxon>
    </lineage>
</organism>
<dbReference type="InterPro" id="IPR011006">
    <property type="entry name" value="CheY-like_superfamily"/>
</dbReference>